<dbReference type="Proteomes" id="UP000743370">
    <property type="component" value="Unassembled WGS sequence"/>
</dbReference>
<accession>A0A0L9VB84</accession>
<sequence length="274" mass="30787">MGNSFNKYVKIELYKWSSSEFPQEYGLVYTSLDDAFKSSTLRLSVNTDMVLCRVAGDMCRNHQVRCHVKITALRDSRGDCKFGEVVVSQHGDINPTVEEESAWFEFWCEDGGAHIFLKSTEQKLDRNMERTYWEFCYSYDVGDRITLKYFVSIRCNKETGLSVGFSGPVMYKGFFQEKGSLHSQRVVAGEPPKELTENAESEFKGKKYTLLKKNENGCTPPSAKAKRAINRAAQTVAVINTAAQATGVINNIGGHTQGNFNGAILKNVQFYGTQ</sequence>
<organism evidence="2 3">
    <name type="scientific">Phaseolus angularis</name>
    <name type="common">Azuki bean</name>
    <name type="synonym">Vigna angularis</name>
    <dbReference type="NCBI Taxonomy" id="3914"/>
    <lineage>
        <taxon>Eukaryota</taxon>
        <taxon>Viridiplantae</taxon>
        <taxon>Streptophyta</taxon>
        <taxon>Embryophyta</taxon>
        <taxon>Tracheophyta</taxon>
        <taxon>Spermatophyta</taxon>
        <taxon>Magnoliopsida</taxon>
        <taxon>eudicotyledons</taxon>
        <taxon>Gunneridae</taxon>
        <taxon>Pentapetalae</taxon>
        <taxon>rosids</taxon>
        <taxon>fabids</taxon>
        <taxon>Fabales</taxon>
        <taxon>Fabaceae</taxon>
        <taxon>Papilionoideae</taxon>
        <taxon>50 kb inversion clade</taxon>
        <taxon>NPAAA clade</taxon>
        <taxon>indigoferoid/millettioid clade</taxon>
        <taxon>Phaseoleae</taxon>
        <taxon>Vigna</taxon>
    </lineage>
</organism>
<proteinExistence type="predicted"/>
<dbReference type="Gramene" id="KOM52331">
    <property type="protein sequence ID" value="KOM52331"/>
    <property type="gene ID" value="LR48_Vigan09g099000"/>
</dbReference>
<dbReference type="Proteomes" id="UP000053144">
    <property type="component" value="Chromosome 9"/>
</dbReference>
<evidence type="ECO:0000313" key="4">
    <source>
        <dbReference type="Proteomes" id="UP000743370"/>
    </source>
</evidence>
<dbReference type="AlphaFoldDB" id="A0A0L9VB84"/>
<protein>
    <submittedName>
        <fullName evidence="2">Uncharacterized protein</fullName>
    </submittedName>
</protein>
<dbReference type="OMA" id="EESAWFE"/>
<reference evidence="1 4" key="3">
    <citation type="submission" date="2020-05" db="EMBL/GenBank/DDBJ databases">
        <title>Vigna angularis (adzuki bean) Var. LongXiaoDou No. 4 denovo assembly.</title>
        <authorList>
            <person name="Xiang H."/>
        </authorList>
    </citation>
    <scope>NUCLEOTIDE SEQUENCE [LARGE SCALE GENOMIC DNA]</scope>
    <source>
        <tissue evidence="1">Leaf</tissue>
    </source>
</reference>
<evidence type="ECO:0000313" key="1">
    <source>
        <dbReference type="EMBL" id="KAG2394759.1"/>
    </source>
</evidence>
<gene>
    <name evidence="1" type="ORF">HKW66_Vig0078660</name>
    <name evidence="2" type="ORF">LR48_Vigan09g099000</name>
</gene>
<dbReference type="EMBL" id="CM003379">
    <property type="protein sequence ID" value="KOM52331.1"/>
    <property type="molecule type" value="Genomic_DNA"/>
</dbReference>
<reference evidence="3" key="1">
    <citation type="journal article" date="2015" name="Proc. Natl. Acad. Sci. U.S.A.">
        <title>Genome sequencing of adzuki bean (Vigna angularis) provides insight into high starch and low fat accumulation and domestication.</title>
        <authorList>
            <person name="Yang K."/>
            <person name="Tian Z."/>
            <person name="Chen C."/>
            <person name="Luo L."/>
            <person name="Zhao B."/>
            <person name="Wang Z."/>
            <person name="Yu L."/>
            <person name="Li Y."/>
            <person name="Sun Y."/>
            <person name="Li W."/>
            <person name="Chen Y."/>
            <person name="Li Y."/>
            <person name="Zhang Y."/>
            <person name="Ai D."/>
            <person name="Zhao J."/>
            <person name="Shang C."/>
            <person name="Ma Y."/>
            <person name="Wu B."/>
            <person name="Wang M."/>
            <person name="Gao L."/>
            <person name="Sun D."/>
            <person name="Zhang P."/>
            <person name="Guo F."/>
            <person name="Wang W."/>
            <person name="Li Y."/>
            <person name="Wang J."/>
            <person name="Varshney R.K."/>
            <person name="Wang J."/>
            <person name="Ling H.Q."/>
            <person name="Wan P."/>
        </authorList>
    </citation>
    <scope>NUCLEOTIDE SEQUENCE</scope>
    <source>
        <strain evidence="3">cv. Jingnong 6</strain>
    </source>
</reference>
<dbReference type="EMBL" id="JABFOF010000006">
    <property type="protein sequence ID" value="KAG2394759.1"/>
    <property type="molecule type" value="Genomic_DNA"/>
</dbReference>
<evidence type="ECO:0000313" key="2">
    <source>
        <dbReference type="EMBL" id="KOM52331.1"/>
    </source>
</evidence>
<name>A0A0L9VB84_PHAAN</name>
<reference evidence="2" key="2">
    <citation type="submission" date="2015-02" db="EMBL/GenBank/DDBJ databases">
        <authorList>
            <person name="Chooi Y.-H."/>
        </authorList>
    </citation>
    <scope>NUCLEOTIDE SEQUENCE</scope>
    <source>
        <tissue evidence="2">Seedling</tissue>
    </source>
</reference>
<evidence type="ECO:0000313" key="3">
    <source>
        <dbReference type="Proteomes" id="UP000053144"/>
    </source>
</evidence>